<feature type="domain" description="PH" evidence="2">
    <location>
        <begin position="223"/>
        <end position="319"/>
    </location>
</feature>
<evidence type="ECO:0000259" key="2">
    <source>
        <dbReference type="PROSITE" id="PS50003"/>
    </source>
</evidence>
<feature type="region of interest" description="Disordered" evidence="1">
    <location>
        <begin position="53"/>
        <end position="76"/>
    </location>
</feature>
<gene>
    <name evidence="3" type="ORF">CcCBS67573_g00061</name>
</gene>
<dbReference type="Proteomes" id="UP000320333">
    <property type="component" value="Unassembled WGS sequence"/>
</dbReference>
<accession>A0A507FTI3</accession>
<feature type="compositionally biased region" description="Polar residues" evidence="1">
    <location>
        <begin position="53"/>
        <end position="68"/>
    </location>
</feature>
<proteinExistence type="predicted"/>
<evidence type="ECO:0000313" key="3">
    <source>
        <dbReference type="EMBL" id="TPX78675.1"/>
    </source>
</evidence>
<dbReference type="InterPro" id="IPR011993">
    <property type="entry name" value="PH-like_dom_sf"/>
</dbReference>
<reference evidence="3 4" key="1">
    <citation type="journal article" date="2019" name="Sci. Rep.">
        <title>Comparative genomics of chytrid fungi reveal insights into the obligate biotrophic and pathogenic lifestyle of Synchytrium endobioticum.</title>
        <authorList>
            <person name="van de Vossenberg B.T.L.H."/>
            <person name="Warris S."/>
            <person name="Nguyen H.D.T."/>
            <person name="van Gent-Pelzer M.P.E."/>
            <person name="Joly D.L."/>
            <person name="van de Geest H.C."/>
            <person name="Bonants P.J.M."/>
            <person name="Smith D.S."/>
            <person name="Levesque C.A."/>
            <person name="van der Lee T.A.J."/>
        </authorList>
    </citation>
    <scope>NUCLEOTIDE SEQUENCE [LARGE SCALE GENOMIC DNA]</scope>
    <source>
        <strain evidence="3 4">CBS 675.73</strain>
    </source>
</reference>
<sequence length="319" mass="35469">MRDLKNIAAELAAISAGNGPTNWALLTEDATTKELKIVDKGTNGLPELRQALATSQNKSEKSSQSATQPKRDPLVGYMNHNNIPLKLRLMDSKDSRALAKHHDVKVLLKNHVAVLDVEDVMRDLRDENVDRVIEAVSPVTSPTGGAGRHDAARDEEEEILESELNRAFEQDLKLAQTVRNVNLEKWSRASKEIEKEQQDMLAAKLKARANVNEWAEKLKQSGAAMFEGWMGVRLSETAPWKNKWVVIQDKKLTIYRDELKKATVASYSLGGAKVENTDEAMRNSFQIMIPLLYGSGAAFYTDFPDTLSRVTAAIELSAV</sequence>
<keyword evidence="4" id="KW-1185">Reference proteome</keyword>
<comment type="caution">
    <text evidence="3">The sequence shown here is derived from an EMBL/GenBank/DDBJ whole genome shotgun (WGS) entry which is preliminary data.</text>
</comment>
<dbReference type="AlphaFoldDB" id="A0A507FTI3"/>
<dbReference type="InterPro" id="IPR001849">
    <property type="entry name" value="PH_domain"/>
</dbReference>
<protein>
    <recommendedName>
        <fullName evidence="2">PH domain-containing protein</fullName>
    </recommendedName>
</protein>
<dbReference type="PROSITE" id="PS50003">
    <property type="entry name" value="PH_DOMAIN"/>
    <property type="match status" value="1"/>
</dbReference>
<organism evidence="3 4">
    <name type="scientific">Chytriomyces confervae</name>
    <dbReference type="NCBI Taxonomy" id="246404"/>
    <lineage>
        <taxon>Eukaryota</taxon>
        <taxon>Fungi</taxon>
        <taxon>Fungi incertae sedis</taxon>
        <taxon>Chytridiomycota</taxon>
        <taxon>Chytridiomycota incertae sedis</taxon>
        <taxon>Chytridiomycetes</taxon>
        <taxon>Chytridiales</taxon>
        <taxon>Chytriomycetaceae</taxon>
        <taxon>Chytriomyces</taxon>
    </lineage>
</organism>
<evidence type="ECO:0000256" key="1">
    <source>
        <dbReference type="SAM" id="MobiDB-lite"/>
    </source>
</evidence>
<evidence type="ECO:0000313" key="4">
    <source>
        <dbReference type="Proteomes" id="UP000320333"/>
    </source>
</evidence>
<dbReference type="EMBL" id="QEAP01000001">
    <property type="protein sequence ID" value="TPX78675.1"/>
    <property type="molecule type" value="Genomic_DNA"/>
</dbReference>
<dbReference type="Gene3D" id="2.30.29.30">
    <property type="entry name" value="Pleckstrin-homology domain (PH domain)/Phosphotyrosine-binding domain (PTB)"/>
    <property type="match status" value="1"/>
</dbReference>
<name>A0A507FTI3_9FUNG</name>
<dbReference type="SUPFAM" id="SSF50729">
    <property type="entry name" value="PH domain-like"/>
    <property type="match status" value="1"/>
</dbReference>
<dbReference type="OrthoDB" id="2108189at2759"/>